<organism evidence="2 3">
    <name type="scientific">Pirellulimonas nuda</name>
    <dbReference type="NCBI Taxonomy" id="2528009"/>
    <lineage>
        <taxon>Bacteria</taxon>
        <taxon>Pseudomonadati</taxon>
        <taxon>Planctomycetota</taxon>
        <taxon>Planctomycetia</taxon>
        <taxon>Pirellulales</taxon>
        <taxon>Lacipirellulaceae</taxon>
        <taxon>Pirellulimonas</taxon>
    </lineage>
</organism>
<evidence type="ECO:0000313" key="2">
    <source>
        <dbReference type="EMBL" id="QDU91183.1"/>
    </source>
</evidence>
<dbReference type="Proteomes" id="UP000317429">
    <property type="component" value="Chromosome"/>
</dbReference>
<feature type="coiled-coil region" evidence="1">
    <location>
        <begin position="63"/>
        <end position="104"/>
    </location>
</feature>
<protein>
    <recommendedName>
        <fullName evidence="4">Chromosome partition protein Smc</fullName>
    </recommendedName>
</protein>
<dbReference type="RefSeq" id="WP_145291062.1">
    <property type="nucleotide sequence ID" value="NZ_CP036291.1"/>
</dbReference>
<evidence type="ECO:0000313" key="3">
    <source>
        <dbReference type="Proteomes" id="UP000317429"/>
    </source>
</evidence>
<name>A0A518DI72_9BACT</name>
<reference evidence="2 3" key="1">
    <citation type="submission" date="2019-02" db="EMBL/GenBank/DDBJ databases">
        <title>Deep-cultivation of Planctomycetes and their phenomic and genomic characterization uncovers novel biology.</title>
        <authorList>
            <person name="Wiegand S."/>
            <person name="Jogler M."/>
            <person name="Boedeker C."/>
            <person name="Pinto D."/>
            <person name="Vollmers J."/>
            <person name="Rivas-Marin E."/>
            <person name="Kohn T."/>
            <person name="Peeters S.H."/>
            <person name="Heuer A."/>
            <person name="Rast P."/>
            <person name="Oberbeckmann S."/>
            <person name="Bunk B."/>
            <person name="Jeske O."/>
            <person name="Meyerdierks A."/>
            <person name="Storesund J.E."/>
            <person name="Kallscheuer N."/>
            <person name="Luecker S."/>
            <person name="Lage O.M."/>
            <person name="Pohl T."/>
            <person name="Merkel B.J."/>
            <person name="Hornburger P."/>
            <person name="Mueller R.-W."/>
            <person name="Bruemmer F."/>
            <person name="Labrenz M."/>
            <person name="Spormann A.M."/>
            <person name="Op den Camp H."/>
            <person name="Overmann J."/>
            <person name="Amann R."/>
            <person name="Jetten M.S.M."/>
            <person name="Mascher T."/>
            <person name="Medema M.H."/>
            <person name="Devos D.P."/>
            <person name="Kaster A.-K."/>
            <person name="Ovreas L."/>
            <person name="Rohde M."/>
            <person name="Galperin M.Y."/>
            <person name="Jogler C."/>
        </authorList>
    </citation>
    <scope>NUCLEOTIDE SEQUENCE [LARGE SCALE GENOMIC DNA]</scope>
    <source>
        <strain evidence="2 3">Pla175</strain>
    </source>
</reference>
<proteinExistence type="predicted"/>
<dbReference type="AlphaFoldDB" id="A0A518DI72"/>
<sequence length="268" mass="29667">MIHKTLIAGSALLLLLGVVKGRDAWSYLSTACNRVSASVEGAVPIEFQIDRARKMVADLTPEVRNSMQVIAREEIELERLSEQIVRAEQMSARHKDEILRLQADLGTGEETFVYAGRSYTEARVREDLSRRFTRFKVDEDTLNHLQTMRDAREKNLDAARQKLTAMASAQKKLEADLTNLEAQQKLVTVAQASSDLVFDDSQLARAKELITDVRTRLDVAARLASVDVGVEAEIQLDGEDASNVTDQVADYFGLGEKNAKLASAASSK</sequence>
<dbReference type="KEGG" id="pnd:Pla175_46030"/>
<feature type="coiled-coil region" evidence="1">
    <location>
        <begin position="142"/>
        <end position="183"/>
    </location>
</feature>
<accession>A0A518DI72</accession>
<keyword evidence="3" id="KW-1185">Reference proteome</keyword>
<evidence type="ECO:0000256" key="1">
    <source>
        <dbReference type="SAM" id="Coils"/>
    </source>
</evidence>
<evidence type="ECO:0008006" key="4">
    <source>
        <dbReference type="Google" id="ProtNLM"/>
    </source>
</evidence>
<gene>
    <name evidence="2" type="ORF">Pla175_46030</name>
</gene>
<dbReference type="EMBL" id="CP036291">
    <property type="protein sequence ID" value="QDU91183.1"/>
    <property type="molecule type" value="Genomic_DNA"/>
</dbReference>
<dbReference type="OrthoDB" id="271886at2"/>
<keyword evidence="1" id="KW-0175">Coiled coil</keyword>